<dbReference type="Gene3D" id="3.60.15.10">
    <property type="entry name" value="Ribonuclease Z/Hydroxyacylglutathione hydrolase-like"/>
    <property type="match status" value="1"/>
</dbReference>
<sequence>MQQDHIKPDDIAAPIDIRLLPAAVLTVALCFIGPELPIEWVQRVPWILGITGVVTLLVVVCFRKSRGRRIVQGVLLMSIACWTATPAAVMVQHQQTTAEASGWLDFIDTLGTARMSVRLATDPVKRDGPFGTSWFVTADVEAFGKDLVLTPHPAKIVISGDHSWNDLAAEDQACFIGRVTDNESSVFVQATAAIQPGSCAHGASEPTITGRDTLRETLRTQANQTISFAPELLPGLILGDRSQQSEQIDHAMKVSGLSHLSAVSGAHTSLIASAATILFRSLRLPRSVVIAAFLATLVLFVQIVGMQPSIIRAATMGAIGAWALFYGRGSQALPILALSTIVILTMSPELIHEVGFQLSVAATAGIVLGAQPLEAWCRPILEKVLPNFWATMLSSSFAISATAQLACQPLLLTFIDYVSPYSLLANLLATPLLPMITIPGTVAAGLCIVAPGIAQVLLHAVSLPTAAIGWIATSVTDLPGSMLPWPEGLAGTVLIVLHWTASCIVLVKLLRRQRHSKPAVKIDSPQARWFGVLTAAEQRLTMANIIQLSLVVVAVVAHVVTFWPMRPTTVDADWDIVGCDVGQGDMFLIRTGSDSAMVIDTGPDPDRARQCLDTAGVEHLDLVVVTHLHADHVGGIQGLLDIAPSQDIIFSTGSDDTYSPASTDLPDTARQVDQPVVGVIDHARHDPDHAVQVRWSILSADKTAQNENNASIVLFLEIYRHGGTITALFTGDAEEDLAAKLLGEQRIPADVDILKLSHHGAKNGGTDLIEHTSPRMALIGVGEDNTYGHPHDDIVEALGPRIQLHRTDLDGTFGVTFQHSHALVAAER</sequence>
<proteinExistence type="predicted"/>
<dbReference type="SUPFAM" id="SSF56281">
    <property type="entry name" value="Metallo-hydrolase/oxidoreductase"/>
    <property type="match status" value="1"/>
</dbReference>
<organism evidence="8 9">
    <name type="scientific">Enteractinococcus helveticum</name>
    <dbReference type="NCBI Taxonomy" id="1837282"/>
    <lineage>
        <taxon>Bacteria</taxon>
        <taxon>Bacillati</taxon>
        <taxon>Actinomycetota</taxon>
        <taxon>Actinomycetes</taxon>
        <taxon>Micrococcales</taxon>
        <taxon>Micrococcaceae</taxon>
    </lineage>
</organism>
<feature type="transmembrane region" description="Helical" evidence="6">
    <location>
        <begin position="456"/>
        <end position="476"/>
    </location>
</feature>
<evidence type="ECO:0000256" key="3">
    <source>
        <dbReference type="ARBA" id="ARBA00022692"/>
    </source>
</evidence>
<dbReference type="PANTHER" id="PTHR30619">
    <property type="entry name" value="DNA INTERNALIZATION/COMPETENCE PROTEIN COMEC/REC2"/>
    <property type="match status" value="1"/>
</dbReference>
<keyword evidence="2" id="KW-1003">Cell membrane</keyword>
<dbReference type="NCBIfam" id="TIGR00360">
    <property type="entry name" value="ComEC_N-term"/>
    <property type="match status" value="1"/>
</dbReference>
<evidence type="ECO:0000256" key="6">
    <source>
        <dbReference type="SAM" id="Phobius"/>
    </source>
</evidence>
<dbReference type="EMBL" id="LXEY01000018">
    <property type="protein sequence ID" value="OAV60930.1"/>
    <property type="molecule type" value="Genomic_DNA"/>
</dbReference>
<feature type="transmembrane region" description="Helical" evidence="6">
    <location>
        <begin position="423"/>
        <end position="449"/>
    </location>
</feature>
<comment type="subcellular location">
    <subcellularLocation>
        <location evidence="1">Cell membrane</location>
        <topology evidence="1">Multi-pass membrane protein</topology>
    </subcellularLocation>
</comment>
<feature type="transmembrane region" description="Helical" evidence="6">
    <location>
        <begin position="287"/>
        <end position="304"/>
    </location>
</feature>
<dbReference type="InterPro" id="IPR004477">
    <property type="entry name" value="ComEC_N"/>
</dbReference>
<feature type="domain" description="Metallo-beta-lactamase" evidence="7">
    <location>
        <begin position="583"/>
        <end position="791"/>
    </location>
</feature>
<dbReference type="Proteomes" id="UP000078292">
    <property type="component" value="Unassembled WGS sequence"/>
</dbReference>
<dbReference type="CDD" id="cd07731">
    <property type="entry name" value="ComA-like_MBL-fold"/>
    <property type="match status" value="1"/>
</dbReference>
<dbReference type="GO" id="GO:0005886">
    <property type="term" value="C:plasma membrane"/>
    <property type="evidence" value="ECO:0007669"/>
    <property type="project" value="UniProtKB-SubCell"/>
</dbReference>
<dbReference type="AlphaFoldDB" id="A0A1B7LZL4"/>
<feature type="transmembrane region" description="Helical" evidence="6">
    <location>
        <begin position="545"/>
        <end position="565"/>
    </location>
</feature>
<comment type="caution">
    <text evidence="8">The sequence shown here is derived from an EMBL/GenBank/DDBJ whole genome shotgun (WGS) entry which is preliminary data.</text>
</comment>
<feature type="transmembrane region" description="Helical" evidence="6">
    <location>
        <begin position="488"/>
        <end position="507"/>
    </location>
</feature>
<dbReference type="InterPro" id="IPR036866">
    <property type="entry name" value="RibonucZ/Hydroxyglut_hydro"/>
</dbReference>
<keyword evidence="5 6" id="KW-0472">Membrane</keyword>
<dbReference type="InterPro" id="IPR001279">
    <property type="entry name" value="Metallo-B-lactamas"/>
</dbReference>
<evidence type="ECO:0000256" key="2">
    <source>
        <dbReference type="ARBA" id="ARBA00022475"/>
    </source>
</evidence>
<dbReference type="Pfam" id="PF00753">
    <property type="entry name" value="Lactamase_B"/>
    <property type="match status" value="1"/>
</dbReference>
<keyword evidence="4 6" id="KW-1133">Transmembrane helix</keyword>
<feature type="transmembrane region" description="Helical" evidence="6">
    <location>
        <begin position="20"/>
        <end position="38"/>
    </location>
</feature>
<dbReference type="InterPro" id="IPR052159">
    <property type="entry name" value="Competence_DNA_uptake"/>
</dbReference>
<evidence type="ECO:0000256" key="4">
    <source>
        <dbReference type="ARBA" id="ARBA00022989"/>
    </source>
</evidence>
<gene>
    <name evidence="8" type="ORF">A6F49_10700</name>
</gene>
<evidence type="ECO:0000313" key="9">
    <source>
        <dbReference type="Proteomes" id="UP000078292"/>
    </source>
</evidence>
<evidence type="ECO:0000313" key="8">
    <source>
        <dbReference type="EMBL" id="OAV60930.1"/>
    </source>
</evidence>
<dbReference type="Pfam" id="PF03772">
    <property type="entry name" value="Competence"/>
    <property type="match status" value="1"/>
</dbReference>
<evidence type="ECO:0000259" key="7">
    <source>
        <dbReference type="SMART" id="SM00849"/>
    </source>
</evidence>
<feature type="transmembrane region" description="Helical" evidence="6">
    <location>
        <begin position="44"/>
        <end position="62"/>
    </location>
</feature>
<dbReference type="STRING" id="1837282.A6F49_10700"/>
<dbReference type="InterPro" id="IPR035681">
    <property type="entry name" value="ComA-like_MBL"/>
</dbReference>
<dbReference type="PANTHER" id="PTHR30619:SF7">
    <property type="entry name" value="BETA-LACTAMASE DOMAIN PROTEIN"/>
    <property type="match status" value="1"/>
</dbReference>
<feature type="transmembrane region" description="Helical" evidence="6">
    <location>
        <begin position="333"/>
        <end position="351"/>
    </location>
</feature>
<keyword evidence="9" id="KW-1185">Reference proteome</keyword>
<keyword evidence="3 6" id="KW-0812">Transmembrane</keyword>
<name>A0A1B7LZL4_9MICC</name>
<dbReference type="SMART" id="SM00849">
    <property type="entry name" value="Lactamase_B"/>
    <property type="match status" value="1"/>
</dbReference>
<evidence type="ECO:0000256" key="1">
    <source>
        <dbReference type="ARBA" id="ARBA00004651"/>
    </source>
</evidence>
<accession>A0A1B7LZL4</accession>
<evidence type="ECO:0000256" key="5">
    <source>
        <dbReference type="ARBA" id="ARBA00023136"/>
    </source>
</evidence>
<protein>
    <recommendedName>
        <fullName evidence="7">Metallo-beta-lactamase domain-containing protein</fullName>
    </recommendedName>
</protein>
<reference evidence="8 9" key="1">
    <citation type="submission" date="2016-04" db="EMBL/GenBank/DDBJ databases">
        <title>First whole genome shotgun sequence of the bacterium Enteractinococcus sp. strain UASWS1574.</title>
        <authorList>
            <person name="Crovadore J."/>
            <person name="Chablais R."/>
            <person name="Lefort F."/>
        </authorList>
    </citation>
    <scope>NUCLEOTIDE SEQUENCE [LARGE SCALE GENOMIC DNA]</scope>
    <source>
        <strain evidence="8 9">UASWS1574</strain>
    </source>
</reference>